<dbReference type="GO" id="GO:0006364">
    <property type="term" value="P:rRNA processing"/>
    <property type="evidence" value="ECO:0007669"/>
    <property type="project" value="InterPro"/>
</dbReference>
<evidence type="ECO:0000313" key="6">
    <source>
        <dbReference type="Proteomes" id="UP000279236"/>
    </source>
</evidence>
<feature type="compositionally biased region" description="Polar residues" evidence="4">
    <location>
        <begin position="706"/>
        <end position="723"/>
    </location>
</feature>
<keyword evidence="3" id="KW-0539">Nucleus</keyword>
<dbReference type="PANTHER" id="PTHR14150">
    <property type="entry name" value="U3 SMALL NUCLEOLAR RNA-ASSOCIATED PROTEIN 14"/>
    <property type="match status" value="1"/>
</dbReference>
<evidence type="ECO:0000256" key="2">
    <source>
        <dbReference type="ARBA" id="ARBA00022553"/>
    </source>
</evidence>
<name>A0A427XWV7_9TREE</name>
<accession>A0A427XWV7</accession>
<dbReference type="GeneID" id="39591488"/>
<dbReference type="Pfam" id="PF04615">
    <property type="entry name" value="Utp14"/>
    <property type="match status" value="1"/>
</dbReference>
<evidence type="ECO:0000256" key="3">
    <source>
        <dbReference type="ARBA" id="ARBA00023242"/>
    </source>
</evidence>
<evidence type="ECO:0008006" key="7">
    <source>
        <dbReference type="Google" id="ProtNLM"/>
    </source>
</evidence>
<protein>
    <recommendedName>
        <fullName evidence="7">U3 small nucleolar RNA-associated protein 14</fullName>
    </recommendedName>
</protein>
<feature type="compositionally biased region" description="Low complexity" evidence="4">
    <location>
        <begin position="668"/>
        <end position="686"/>
    </location>
</feature>
<evidence type="ECO:0000256" key="4">
    <source>
        <dbReference type="SAM" id="MobiDB-lite"/>
    </source>
</evidence>
<dbReference type="STRING" id="105984.A0A427XWV7"/>
<feature type="region of interest" description="Disordered" evidence="4">
    <location>
        <begin position="771"/>
        <end position="794"/>
    </location>
</feature>
<dbReference type="RefSeq" id="XP_028477223.1">
    <property type="nucleotide sequence ID" value="XM_028622331.1"/>
</dbReference>
<feature type="compositionally biased region" description="Basic and acidic residues" evidence="4">
    <location>
        <begin position="488"/>
        <end position="514"/>
    </location>
</feature>
<feature type="region of interest" description="Disordered" evidence="4">
    <location>
        <begin position="552"/>
        <end position="579"/>
    </location>
</feature>
<organism evidence="5 6">
    <name type="scientific">Apiotrichum porosum</name>
    <dbReference type="NCBI Taxonomy" id="105984"/>
    <lineage>
        <taxon>Eukaryota</taxon>
        <taxon>Fungi</taxon>
        <taxon>Dikarya</taxon>
        <taxon>Basidiomycota</taxon>
        <taxon>Agaricomycotina</taxon>
        <taxon>Tremellomycetes</taxon>
        <taxon>Trichosporonales</taxon>
        <taxon>Trichosporonaceae</taxon>
        <taxon>Apiotrichum</taxon>
    </lineage>
</organism>
<reference evidence="5 6" key="1">
    <citation type="submission" date="2018-11" db="EMBL/GenBank/DDBJ databases">
        <title>Genome sequence of Apiotrichum porosum DSM 27194.</title>
        <authorList>
            <person name="Aliyu H."/>
            <person name="Gorte O."/>
            <person name="Ochsenreither K."/>
        </authorList>
    </citation>
    <scope>NUCLEOTIDE SEQUENCE [LARGE SCALE GENOMIC DNA]</scope>
    <source>
        <strain evidence="5 6">DSM 27194</strain>
    </source>
</reference>
<feature type="compositionally biased region" description="Acidic residues" evidence="4">
    <location>
        <begin position="561"/>
        <end position="576"/>
    </location>
</feature>
<feature type="region of interest" description="Disordered" evidence="4">
    <location>
        <begin position="475"/>
        <end position="520"/>
    </location>
</feature>
<dbReference type="GO" id="GO:0032040">
    <property type="term" value="C:small-subunit processome"/>
    <property type="evidence" value="ECO:0007669"/>
    <property type="project" value="InterPro"/>
</dbReference>
<proteinExistence type="predicted"/>
<keyword evidence="2" id="KW-0597">Phosphoprotein</keyword>
<dbReference type="Proteomes" id="UP000279236">
    <property type="component" value="Unassembled WGS sequence"/>
</dbReference>
<feature type="compositionally biased region" description="Acidic residues" evidence="4">
    <location>
        <begin position="183"/>
        <end position="236"/>
    </location>
</feature>
<comment type="subcellular location">
    <subcellularLocation>
        <location evidence="1">Nucleus</location>
        <location evidence="1">Nucleolus</location>
    </subcellularLocation>
</comment>
<feature type="compositionally biased region" description="Acidic residues" evidence="4">
    <location>
        <begin position="159"/>
        <end position="168"/>
    </location>
</feature>
<comment type="caution">
    <text evidence="5">The sequence shown here is derived from an EMBL/GenBank/DDBJ whole genome shotgun (WGS) entry which is preliminary data.</text>
</comment>
<feature type="compositionally biased region" description="Acidic residues" evidence="4">
    <location>
        <begin position="100"/>
        <end position="124"/>
    </location>
</feature>
<gene>
    <name evidence="5" type="ORF">EHS24_006945</name>
</gene>
<feature type="compositionally biased region" description="Basic and acidic residues" evidence="4">
    <location>
        <begin position="64"/>
        <end position="89"/>
    </location>
</feature>
<evidence type="ECO:0000256" key="1">
    <source>
        <dbReference type="ARBA" id="ARBA00004604"/>
    </source>
</evidence>
<feature type="region of interest" description="Disordered" evidence="4">
    <location>
        <begin position="654"/>
        <end position="726"/>
    </location>
</feature>
<dbReference type="OrthoDB" id="277439at2759"/>
<sequence length="955" mass="103294">MARGSASKAKVFTASSQAGSGKKRRSGGGGAKKGGDNPDPSEAYTFIPALPKRHRTSEHQLSLSREERDEGPRRPKQADSDDEAMEARIRKVAMMIAGDDGGEVEDDDDEDVDSDIAWESDGSDEERWGEVFRDLKKGKGTKGREVVKKPSKPITVNLDETDDEESDPEVERSPKTAFKSAFPEEEEEDDDEDEDEEDDEDDEMDDDDEDSEAFDEDPELPSDLSDEDDSDDEMDGLDAFADSLATADQKKRKADSNDDEDKGKKRRVLPVMSAPGLGDGGDLALKSKTKVDLASLIASAPTLAGASSLLPTKTEKKSTSVLKGGVLAAPLPTVVQERLEREAAYEKTKEEGQKWSGVMKRVKEAEHLSFPLQASERGGVKGAGEVLATFKPGNEHESAVQALLSKANLTDAGVTAAEDKALQGQDLSIEEIAARRAELRHQRELMFRAESRAKRVSKIKSKTFRKLARKREARALDKNGEPEISLEDLERLDPEAAAEERERLERDRVRERATLRHGARTGRWAANIGADADDDARMAKLEMLEMKERLQRKIHAAGSDNDSEASEESGSDDDEDAIKTRAFNQLAALDAKTAELPAGGKGLANMAFMRKAAERDLKKVKEAEAALRDELNEFDGSGDESGDEVHVMKVGEGRMVFSGPTPGPGAAPGPASTTFGAQAKAQSPTRSPSPAPAPQLFGANPWLDESASSGPSRKRNLVSTSAESKAVRAIKKAGKDKAAAADDEVVEISLDVSAKKAPTKANGAPVKSILKKKTATPAAKAAAHDSDSDGNVDEDLLPVSGVKAFTQRELVAEAFAGDNVVEDFDAEKRRAIEADAPTVEDTTLIGWGSWGGKGVKKNKRKPNPKYLKTAPGIAPEERKDAGRANVIITEKKDRKAAAFLPKDLPYPYTSVAQYEASFANPIGSEFNSRAGFQRETLPRVTKKPGAIIEPIRKLF</sequence>
<feature type="region of interest" description="Disordered" evidence="4">
    <location>
        <begin position="1"/>
        <end position="283"/>
    </location>
</feature>
<dbReference type="InterPro" id="IPR006709">
    <property type="entry name" value="SSU_processome_Utp14"/>
</dbReference>
<dbReference type="EMBL" id="RSCE01000004">
    <property type="protein sequence ID" value="RSH83271.1"/>
    <property type="molecule type" value="Genomic_DNA"/>
</dbReference>
<dbReference type="PANTHER" id="PTHR14150:SF12">
    <property type="entry name" value="U3 SMALL NUCLEOLAR RNA-ASSOCIATED PROTEIN 14 HOMOLOG A"/>
    <property type="match status" value="1"/>
</dbReference>
<keyword evidence="6" id="KW-1185">Reference proteome</keyword>
<evidence type="ECO:0000313" key="5">
    <source>
        <dbReference type="EMBL" id="RSH83271.1"/>
    </source>
</evidence>
<feature type="compositionally biased region" description="Basic and acidic residues" evidence="4">
    <location>
        <begin position="125"/>
        <end position="148"/>
    </location>
</feature>
<dbReference type="AlphaFoldDB" id="A0A427XWV7"/>